<feature type="domain" description="Tyr recombinase" evidence="5">
    <location>
        <begin position="175"/>
        <end position="371"/>
    </location>
</feature>
<dbReference type="GO" id="GO:0015074">
    <property type="term" value="P:DNA integration"/>
    <property type="evidence" value="ECO:0007669"/>
    <property type="project" value="UniProtKB-KW"/>
</dbReference>
<dbReference type="Gene3D" id="1.10.443.10">
    <property type="entry name" value="Intergrase catalytic core"/>
    <property type="match status" value="1"/>
</dbReference>
<dbReference type="Gene3D" id="1.10.150.130">
    <property type="match status" value="1"/>
</dbReference>
<dbReference type="SUPFAM" id="SSF56349">
    <property type="entry name" value="DNA breaking-rejoining enzymes"/>
    <property type="match status" value="1"/>
</dbReference>
<dbReference type="InterPro" id="IPR011010">
    <property type="entry name" value="DNA_brk_join_enz"/>
</dbReference>
<dbReference type="InterPro" id="IPR050090">
    <property type="entry name" value="Tyrosine_recombinase_XerCD"/>
</dbReference>
<keyword evidence="2" id="KW-0229">DNA integration</keyword>
<dbReference type="CDD" id="cd00799">
    <property type="entry name" value="INT_Cre_C"/>
    <property type="match status" value="1"/>
</dbReference>
<dbReference type="InterPro" id="IPR013762">
    <property type="entry name" value="Integrase-like_cat_sf"/>
</dbReference>
<comment type="caution">
    <text evidence="6">The sequence shown here is derived from an EMBL/GenBank/DDBJ whole genome shotgun (WGS) entry which is preliminary data.</text>
</comment>
<dbReference type="InterPro" id="IPR010998">
    <property type="entry name" value="Integrase_recombinase_N"/>
</dbReference>
<dbReference type="PANTHER" id="PTHR30349:SF81">
    <property type="entry name" value="TYROSINE RECOMBINASE XERC"/>
    <property type="match status" value="1"/>
</dbReference>
<evidence type="ECO:0000313" key="6">
    <source>
        <dbReference type="EMBL" id="GFE83412.1"/>
    </source>
</evidence>
<dbReference type="PROSITE" id="PS51898">
    <property type="entry name" value="TYR_RECOMBINASE"/>
    <property type="match status" value="1"/>
</dbReference>
<dbReference type="InterPro" id="IPR002104">
    <property type="entry name" value="Integrase_catalytic"/>
</dbReference>
<accession>A0A829YKU1</accession>
<proteinExistence type="predicted"/>
<gene>
    <name evidence="6" type="primary">intX</name>
    <name evidence="6" type="ORF">GCM10011487_54120</name>
</gene>
<keyword evidence="7" id="KW-1185">Reference proteome</keyword>
<dbReference type="PANTHER" id="PTHR30349">
    <property type="entry name" value="PHAGE INTEGRASE-RELATED"/>
    <property type="match status" value="1"/>
</dbReference>
<dbReference type="Proteomes" id="UP000445000">
    <property type="component" value="Unassembled WGS sequence"/>
</dbReference>
<dbReference type="RefSeq" id="WP_161815031.1">
    <property type="nucleotide sequence ID" value="NZ_BLJN01000006.1"/>
</dbReference>
<evidence type="ECO:0000259" key="5">
    <source>
        <dbReference type="PROSITE" id="PS51898"/>
    </source>
</evidence>
<name>A0A829YKU1_9GAMM</name>
<dbReference type="GO" id="GO:0003677">
    <property type="term" value="F:DNA binding"/>
    <property type="evidence" value="ECO:0007669"/>
    <property type="project" value="UniProtKB-KW"/>
</dbReference>
<protein>
    <submittedName>
        <fullName evidence="6">Integrase</fullName>
    </submittedName>
</protein>
<dbReference type="GO" id="GO:0007059">
    <property type="term" value="P:chromosome segregation"/>
    <property type="evidence" value="ECO:0007669"/>
    <property type="project" value="UniProtKB-KW"/>
</dbReference>
<evidence type="ECO:0000256" key="3">
    <source>
        <dbReference type="ARBA" id="ARBA00023125"/>
    </source>
</evidence>
<dbReference type="SUPFAM" id="SSF47823">
    <property type="entry name" value="lambda integrase-like, N-terminal domain"/>
    <property type="match status" value="1"/>
</dbReference>
<keyword evidence="3" id="KW-0238">DNA-binding</keyword>
<dbReference type="Pfam" id="PF00589">
    <property type="entry name" value="Phage_integrase"/>
    <property type="match status" value="1"/>
</dbReference>
<evidence type="ECO:0000256" key="4">
    <source>
        <dbReference type="ARBA" id="ARBA00023172"/>
    </source>
</evidence>
<keyword evidence="4" id="KW-0233">DNA recombination</keyword>
<reference evidence="7" key="1">
    <citation type="submission" date="2020-01" db="EMBL/GenBank/DDBJ databases">
        <title>'Steroidobacter agaridevorans' sp. nov., agar-degrading bacteria isolated from rhizosphere soils.</title>
        <authorList>
            <person name="Ikenaga M."/>
            <person name="Kataoka M."/>
            <person name="Murouchi A."/>
            <person name="Katsuragi S."/>
            <person name="Sakai M."/>
        </authorList>
    </citation>
    <scope>NUCLEOTIDE SEQUENCE [LARGE SCALE GENOMIC DNA]</scope>
    <source>
        <strain evidence="7">YU21-B</strain>
    </source>
</reference>
<evidence type="ECO:0000313" key="7">
    <source>
        <dbReference type="Proteomes" id="UP000445000"/>
    </source>
</evidence>
<sequence>MAKITKRGSARLAPVNHPLVAHSHVLALDPEALHARTEAAIDAIYAQSESANTLRSYATALRYWAAWFQLRYRQTLTLPVPIAAVLQFVVDHVEREDANGAFVHELSPAIDAALVAAGFKASLGLLKLSTVRHRLAVLSKAHQLKALDNPVRAAPVVELVRRVRKLYASRGRTATSQPALTRPPLEAMLATCTDGLIGLRDRALLLVGWSTGGRRRSELTRLTVEQVMRVEAALYVFRLSQSKTNQAGEDDDPHAVKPIAGVAALALTAWLEAAQLTSGALFRRVRGSKVGGALTPQAVRCIVQRRARLAGLTDVRYSAHSIRSGFMTEAGRSGMHLRDAMALSEHRTPETALKYFQPGAALASGVNKLLDGLDRADLDGDHAD</sequence>
<keyword evidence="1" id="KW-0159">Chromosome partition</keyword>
<dbReference type="AlphaFoldDB" id="A0A829YKU1"/>
<evidence type="ECO:0000256" key="2">
    <source>
        <dbReference type="ARBA" id="ARBA00022908"/>
    </source>
</evidence>
<dbReference type="EMBL" id="BLJN01000006">
    <property type="protein sequence ID" value="GFE83412.1"/>
    <property type="molecule type" value="Genomic_DNA"/>
</dbReference>
<dbReference type="GO" id="GO:0006310">
    <property type="term" value="P:DNA recombination"/>
    <property type="evidence" value="ECO:0007669"/>
    <property type="project" value="UniProtKB-KW"/>
</dbReference>
<evidence type="ECO:0000256" key="1">
    <source>
        <dbReference type="ARBA" id="ARBA00022829"/>
    </source>
</evidence>
<organism evidence="6 7">
    <name type="scientific">Steroidobacter agaridevorans</name>
    <dbReference type="NCBI Taxonomy" id="2695856"/>
    <lineage>
        <taxon>Bacteria</taxon>
        <taxon>Pseudomonadati</taxon>
        <taxon>Pseudomonadota</taxon>
        <taxon>Gammaproteobacteria</taxon>
        <taxon>Steroidobacterales</taxon>
        <taxon>Steroidobacteraceae</taxon>
        <taxon>Steroidobacter</taxon>
    </lineage>
</organism>